<name>A0A0E9RFZ0_ANGAN</name>
<dbReference type="EMBL" id="GBXM01081324">
    <property type="protein sequence ID" value="JAH27253.1"/>
    <property type="molecule type" value="Transcribed_RNA"/>
</dbReference>
<proteinExistence type="predicted"/>
<reference evidence="1" key="2">
    <citation type="journal article" date="2015" name="Fish Shellfish Immunol.">
        <title>Early steps in the European eel (Anguilla anguilla)-Vibrio vulnificus interaction in the gills: Role of the RtxA13 toxin.</title>
        <authorList>
            <person name="Callol A."/>
            <person name="Pajuelo D."/>
            <person name="Ebbesson L."/>
            <person name="Teles M."/>
            <person name="MacKenzie S."/>
            <person name="Amaro C."/>
        </authorList>
    </citation>
    <scope>NUCLEOTIDE SEQUENCE</scope>
</reference>
<dbReference type="AlphaFoldDB" id="A0A0E9RFZ0"/>
<evidence type="ECO:0000313" key="1">
    <source>
        <dbReference type="EMBL" id="JAH27253.1"/>
    </source>
</evidence>
<reference evidence="1" key="1">
    <citation type="submission" date="2014-11" db="EMBL/GenBank/DDBJ databases">
        <authorList>
            <person name="Amaro Gonzalez C."/>
        </authorList>
    </citation>
    <scope>NUCLEOTIDE SEQUENCE</scope>
</reference>
<protein>
    <submittedName>
        <fullName evidence="1">Uncharacterized protein</fullName>
    </submittedName>
</protein>
<accession>A0A0E9RFZ0</accession>
<organism evidence="1">
    <name type="scientific">Anguilla anguilla</name>
    <name type="common">European freshwater eel</name>
    <name type="synonym">Muraena anguilla</name>
    <dbReference type="NCBI Taxonomy" id="7936"/>
    <lineage>
        <taxon>Eukaryota</taxon>
        <taxon>Metazoa</taxon>
        <taxon>Chordata</taxon>
        <taxon>Craniata</taxon>
        <taxon>Vertebrata</taxon>
        <taxon>Euteleostomi</taxon>
        <taxon>Actinopterygii</taxon>
        <taxon>Neopterygii</taxon>
        <taxon>Teleostei</taxon>
        <taxon>Anguilliformes</taxon>
        <taxon>Anguillidae</taxon>
        <taxon>Anguilla</taxon>
    </lineage>
</organism>
<sequence length="38" mass="4421">MNCYLLVKCSVNVLCEWQATMQRCLPTLLLLDVENIYS</sequence>